<gene>
    <name evidence="1" type="ORF">FYJ76_05175</name>
</gene>
<dbReference type="Proteomes" id="UP000431913">
    <property type="component" value="Unassembled WGS sequence"/>
</dbReference>
<dbReference type="InterPro" id="IPR024234">
    <property type="entry name" value="DUF3801"/>
</dbReference>
<dbReference type="RefSeq" id="WP_154521961.1">
    <property type="nucleotide sequence ID" value="NZ_VUNJ01000004.1"/>
</dbReference>
<organism evidence="1 2">
    <name type="scientific">Ruthenibacterium lactatiformans</name>
    <dbReference type="NCBI Taxonomy" id="1550024"/>
    <lineage>
        <taxon>Bacteria</taxon>
        <taxon>Bacillati</taxon>
        <taxon>Bacillota</taxon>
        <taxon>Clostridia</taxon>
        <taxon>Eubacteriales</taxon>
        <taxon>Oscillospiraceae</taxon>
        <taxon>Ruthenibacterium</taxon>
    </lineage>
</organism>
<sequence length="163" mass="18573">MQEEVESRTVTLIISANKLTARLMKEAVEKYLASLKEKRRERLQSGPVKPVGKQTVKQLIGQNQGVSNIEINDKNIKDFDRVARKYGVDYAVKKDRSVSPPKYMVFFKGRDADALTAAFEEYSNKALRKKERPSVIDKLRSFTPLTKGIDKAKVRNKDKGLEL</sequence>
<proteinExistence type="predicted"/>
<evidence type="ECO:0000313" key="2">
    <source>
        <dbReference type="Proteomes" id="UP000431913"/>
    </source>
</evidence>
<protein>
    <submittedName>
        <fullName evidence="1">PcfB family protein</fullName>
    </submittedName>
</protein>
<dbReference type="EMBL" id="VUNJ01000004">
    <property type="protein sequence ID" value="MST91332.1"/>
    <property type="molecule type" value="Genomic_DNA"/>
</dbReference>
<comment type="caution">
    <text evidence="1">The sequence shown here is derived from an EMBL/GenBank/DDBJ whole genome shotgun (WGS) entry which is preliminary data.</text>
</comment>
<name>A0A6I2U1C5_9FIRM</name>
<evidence type="ECO:0000313" key="1">
    <source>
        <dbReference type="EMBL" id="MST91332.1"/>
    </source>
</evidence>
<dbReference type="Pfam" id="PF12687">
    <property type="entry name" value="DUF3801"/>
    <property type="match status" value="1"/>
</dbReference>
<accession>A0A6I2U1C5</accession>
<dbReference type="AlphaFoldDB" id="A0A6I2U1C5"/>
<reference evidence="1 2" key="1">
    <citation type="submission" date="2019-08" db="EMBL/GenBank/DDBJ databases">
        <title>In-depth cultivation of the pig gut microbiome towards novel bacterial diversity and tailored functional studies.</title>
        <authorList>
            <person name="Wylensek D."/>
            <person name="Hitch T.C.A."/>
            <person name="Clavel T."/>
        </authorList>
    </citation>
    <scope>NUCLEOTIDE SEQUENCE [LARGE SCALE GENOMIC DNA]</scope>
    <source>
        <strain evidence="1 2">WCA3-601-WT-6J</strain>
    </source>
</reference>